<sequence length="82" mass="8934">MSKSLGVAHFSVQVIVGKKLRLCRCFTSKAQHLTVVATVDRLEDVVEPLADSYAPKRTANISKEVSSTSEKRFVKGSCLPAL</sequence>
<protein>
    <submittedName>
        <fullName evidence="1">Uncharacterized protein</fullName>
    </submittedName>
</protein>
<proteinExistence type="predicted"/>
<reference evidence="1 2" key="1">
    <citation type="submission" date="2014-10" db="EMBL/GenBank/DDBJ databases">
        <title>Draft genome of the hookworm Ancylostoma caninum.</title>
        <authorList>
            <person name="Mitreva M."/>
        </authorList>
    </citation>
    <scope>NUCLEOTIDE SEQUENCE [LARGE SCALE GENOMIC DNA]</scope>
    <source>
        <strain evidence="1 2">Baltimore</strain>
    </source>
</reference>
<evidence type="ECO:0000313" key="2">
    <source>
        <dbReference type="Proteomes" id="UP000252519"/>
    </source>
</evidence>
<evidence type="ECO:0000313" key="1">
    <source>
        <dbReference type="EMBL" id="RCN31113.1"/>
    </source>
</evidence>
<gene>
    <name evidence="1" type="ORF">ANCCAN_23116</name>
</gene>
<keyword evidence="2" id="KW-1185">Reference proteome</keyword>
<organism evidence="1 2">
    <name type="scientific">Ancylostoma caninum</name>
    <name type="common">Dog hookworm</name>
    <dbReference type="NCBI Taxonomy" id="29170"/>
    <lineage>
        <taxon>Eukaryota</taxon>
        <taxon>Metazoa</taxon>
        <taxon>Ecdysozoa</taxon>
        <taxon>Nematoda</taxon>
        <taxon>Chromadorea</taxon>
        <taxon>Rhabditida</taxon>
        <taxon>Rhabditina</taxon>
        <taxon>Rhabditomorpha</taxon>
        <taxon>Strongyloidea</taxon>
        <taxon>Ancylostomatidae</taxon>
        <taxon>Ancylostomatinae</taxon>
        <taxon>Ancylostoma</taxon>
    </lineage>
</organism>
<dbReference type="Proteomes" id="UP000252519">
    <property type="component" value="Unassembled WGS sequence"/>
</dbReference>
<name>A0A368FG20_ANCCA</name>
<accession>A0A368FG20</accession>
<dbReference type="AlphaFoldDB" id="A0A368FG20"/>
<comment type="caution">
    <text evidence="1">The sequence shown here is derived from an EMBL/GenBank/DDBJ whole genome shotgun (WGS) entry which is preliminary data.</text>
</comment>
<dbReference type="EMBL" id="JOJR01001387">
    <property type="protein sequence ID" value="RCN31113.1"/>
    <property type="molecule type" value="Genomic_DNA"/>
</dbReference>